<protein>
    <submittedName>
        <fullName evidence="1">Uncharacterized protein</fullName>
    </submittedName>
</protein>
<sequence length="50" mass="5869">MPTAVWATLLPMFLTSPELHAQFEFWFYRVGTYLLTNVLDDPAWLALMFC</sequence>
<evidence type="ECO:0000313" key="1">
    <source>
        <dbReference type="EMBL" id="BCO27252.1"/>
    </source>
</evidence>
<accession>A0ABN6D5J2</accession>
<gene>
    <name evidence="1" type="ORF">MIZ03_2140</name>
</gene>
<organism evidence="1 2">
    <name type="scientific">Rhodoferax lithotrophicus</name>
    <dbReference type="NCBI Taxonomy" id="2798804"/>
    <lineage>
        <taxon>Bacteria</taxon>
        <taxon>Pseudomonadati</taxon>
        <taxon>Pseudomonadota</taxon>
        <taxon>Betaproteobacteria</taxon>
        <taxon>Burkholderiales</taxon>
        <taxon>Comamonadaceae</taxon>
        <taxon>Rhodoferax</taxon>
    </lineage>
</organism>
<reference evidence="1 2" key="1">
    <citation type="journal article" date="2021" name="Microbiol. Spectr.">
        <title>A Single Bacterium Capable of Oxidation and Reduction of Iron at Circumneutral pH.</title>
        <authorList>
            <person name="Kato S."/>
            <person name="Ohkuma M."/>
        </authorList>
    </citation>
    <scope>NUCLEOTIDE SEQUENCE [LARGE SCALE GENOMIC DNA]</scope>
    <source>
        <strain evidence="1 2">MIZ03</strain>
    </source>
</reference>
<proteinExistence type="predicted"/>
<dbReference type="Proteomes" id="UP000824366">
    <property type="component" value="Chromosome"/>
</dbReference>
<keyword evidence="2" id="KW-1185">Reference proteome</keyword>
<evidence type="ECO:0000313" key="2">
    <source>
        <dbReference type="Proteomes" id="UP000824366"/>
    </source>
</evidence>
<name>A0ABN6D5J2_9BURK</name>
<dbReference type="EMBL" id="AP024238">
    <property type="protein sequence ID" value="BCO27252.1"/>
    <property type="molecule type" value="Genomic_DNA"/>
</dbReference>